<dbReference type="PANTHER" id="PTHR35525">
    <property type="entry name" value="BLL6575 PROTEIN"/>
    <property type="match status" value="1"/>
</dbReference>
<reference evidence="2" key="1">
    <citation type="submission" date="2021-06" db="EMBL/GenBank/DDBJ databases">
        <authorList>
            <person name="Arsene-Ploetze F."/>
        </authorList>
    </citation>
    <scope>NUCLEOTIDE SEQUENCE</scope>
    <source>
        <strain evidence="2">SBRY1</strain>
    </source>
</reference>
<dbReference type="InterPro" id="IPR023286">
    <property type="entry name" value="ABATE_dom_sf"/>
</dbReference>
<gene>
    <name evidence="2" type="ORF">SBRY_40359</name>
</gene>
<organism evidence="2 3">
    <name type="scientific">Actinacidiphila bryophytorum</name>
    <dbReference type="NCBI Taxonomy" id="1436133"/>
    <lineage>
        <taxon>Bacteria</taxon>
        <taxon>Bacillati</taxon>
        <taxon>Actinomycetota</taxon>
        <taxon>Actinomycetes</taxon>
        <taxon>Kitasatosporales</taxon>
        <taxon>Streptomycetaceae</taxon>
        <taxon>Actinacidiphila</taxon>
    </lineage>
</organism>
<dbReference type="InterPro" id="IPR021005">
    <property type="entry name" value="Znf_CGNR"/>
</dbReference>
<evidence type="ECO:0000313" key="2">
    <source>
        <dbReference type="EMBL" id="CAG7646218.1"/>
    </source>
</evidence>
<dbReference type="EMBL" id="CAJVAX010000018">
    <property type="protein sequence ID" value="CAG7646218.1"/>
    <property type="molecule type" value="Genomic_DNA"/>
</dbReference>
<dbReference type="SUPFAM" id="SSF160904">
    <property type="entry name" value="Jann2411-like"/>
    <property type="match status" value="1"/>
</dbReference>
<dbReference type="PANTHER" id="PTHR35525:SF3">
    <property type="entry name" value="BLL6575 PROTEIN"/>
    <property type="match status" value="1"/>
</dbReference>
<dbReference type="Proteomes" id="UP001153328">
    <property type="component" value="Unassembled WGS sequence"/>
</dbReference>
<evidence type="ECO:0000259" key="1">
    <source>
        <dbReference type="Pfam" id="PF11706"/>
    </source>
</evidence>
<name>A0A9W4H2X9_9ACTN</name>
<protein>
    <recommendedName>
        <fullName evidence="1">Zinc finger CGNR domain-containing protein</fullName>
    </recommendedName>
</protein>
<keyword evidence="3" id="KW-1185">Reference proteome</keyword>
<evidence type="ECO:0000313" key="3">
    <source>
        <dbReference type="Proteomes" id="UP001153328"/>
    </source>
</evidence>
<sequence>MLFDSHMRTLLSASAALVNALTPGESHGRRYTAPEGAERVAAVREALSAGPDLDPAEADLLAGTARALRTIFEAAAADRLDDAVPALNALLRETGARPQLDRSPGEPWQVHFHGSDDSYAVGWSAGCATGLAMALGGDYAGRLGVCAAPRCDRVYVDTSRNAGRQFCSTACQNRVKTAVFRARRAGADT</sequence>
<feature type="domain" description="Zinc finger CGNR" evidence="1">
    <location>
        <begin position="142"/>
        <end position="184"/>
    </location>
</feature>
<dbReference type="Pfam" id="PF11706">
    <property type="entry name" value="zf-CGNR"/>
    <property type="match status" value="1"/>
</dbReference>
<dbReference type="Gene3D" id="1.10.3300.10">
    <property type="entry name" value="Jann2411-like domain"/>
    <property type="match status" value="1"/>
</dbReference>
<dbReference type="InterPro" id="IPR010852">
    <property type="entry name" value="ABATE"/>
</dbReference>
<comment type="caution">
    <text evidence="2">The sequence shown here is derived from an EMBL/GenBank/DDBJ whole genome shotgun (WGS) entry which is preliminary data.</text>
</comment>
<dbReference type="AlphaFoldDB" id="A0A9W4H2X9"/>
<proteinExistence type="predicted"/>
<dbReference type="RefSeq" id="WP_251513141.1">
    <property type="nucleotide sequence ID" value="NZ_CAJVAX010000018.1"/>
</dbReference>
<dbReference type="Pfam" id="PF07336">
    <property type="entry name" value="ABATE"/>
    <property type="match status" value="1"/>
</dbReference>
<accession>A0A9W4H2X9</accession>